<proteinExistence type="inferred from homology"/>
<dbReference type="PANTHER" id="PTHR33346:SF2">
    <property type="entry name" value="DEHYDRIN ERD14"/>
    <property type="match status" value="1"/>
</dbReference>
<name>A0AAW1Y8T8_RUBAR</name>
<sequence length="169" mass="18928">MADQYPKEENHAGTKVEEEPATGCGMFDFLKKKDNEKPQPEEHKHTLAEKLHHHDGSDSSSSSSDEEGGEKKKKGLKGKIKEKISGKKDEEDACHTSIPTAKSNDIEKGFIEKIKEKLPGQHKEAQVGPPPEYYGPHEGEPKEKKGIMEKIKEKLPGGNKNEEEKPKEY</sequence>
<dbReference type="GO" id="GO:0005829">
    <property type="term" value="C:cytosol"/>
    <property type="evidence" value="ECO:0007669"/>
    <property type="project" value="TreeGrafter"/>
</dbReference>
<evidence type="ECO:0000256" key="2">
    <source>
        <dbReference type="RuleBase" id="RU003995"/>
    </source>
</evidence>
<evidence type="ECO:0000256" key="1">
    <source>
        <dbReference type="ARBA" id="ARBA00008403"/>
    </source>
</evidence>
<dbReference type="AlphaFoldDB" id="A0AAW1Y8T8"/>
<dbReference type="PROSITE" id="PS00823">
    <property type="entry name" value="DEHYDRIN_2"/>
    <property type="match status" value="1"/>
</dbReference>
<gene>
    <name evidence="4" type="ORF">M0R45_009881</name>
</gene>
<dbReference type="GO" id="GO:0009414">
    <property type="term" value="P:response to water deprivation"/>
    <property type="evidence" value="ECO:0007669"/>
    <property type="project" value="UniProtKB-ARBA"/>
</dbReference>
<dbReference type="InterPro" id="IPR030513">
    <property type="entry name" value="Dehydrin_CS"/>
</dbReference>
<comment type="caution">
    <text evidence="4">The sequence shown here is derived from an EMBL/GenBank/DDBJ whole genome shotgun (WGS) entry which is preliminary data.</text>
</comment>
<evidence type="ECO:0000313" key="5">
    <source>
        <dbReference type="Proteomes" id="UP001457282"/>
    </source>
</evidence>
<reference evidence="4 5" key="1">
    <citation type="journal article" date="2023" name="G3 (Bethesda)">
        <title>A chromosome-length genome assembly and annotation of blackberry (Rubus argutus, cv. 'Hillquist').</title>
        <authorList>
            <person name="Bruna T."/>
            <person name="Aryal R."/>
            <person name="Dudchenko O."/>
            <person name="Sargent D.J."/>
            <person name="Mead D."/>
            <person name="Buti M."/>
            <person name="Cavallini A."/>
            <person name="Hytonen T."/>
            <person name="Andres J."/>
            <person name="Pham M."/>
            <person name="Weisz D."/>
            <person name="Mascagni F."/>
            <person name="Usai G."/>
            <person name="Natali L."/>
            <person name="Bassil N."/>
            <person name="Fernandez G.E."/>
            <person name="Lomsadze A."/>
            <person name="Armour M."/>
            <person name="Olukolu B."/>
            <person name="Poorten T."/>
            <person name="Britton C."/>
            <person name="Davik J."/>
            <person name="Ashrafi H."/>
            <person name="Aiden E.L."/>
            <person name="Borodovsky M."/>
            <person name="Worthington M."/>
        </authorList>
    </citation>
    <scope>NUCLEOTIDE SEQUENCE [LARGE SCALE GENOMIC DNA]</scope>
    <source>
        <strain evidence="4">PI 553951</strain>
    </source>
</reference>
<feature type="compositionally biased region" description="Basic and acidic residues" evidence="3">
    <location>
        <begin position="135"/>
        <end position="144"/>
    </location>
</feature>
<dbReference type="Pfam" id="PF00257">
    <property type="entry name" value="Dehydrin"/>
    <property type="match status" value="1"/>
</dbReference>
<accession>A0AAW1Y8T8</accession>
<dbReference type="EMBL" id="JBEDUW010000002">
    <property type="protein sequence ID" value="KAK9944308.1"/>
    <property type="molecule type" value="Genomic_DNA"/>
</dbReference>
<feature type="region of interest" description="Disordered" evidence="3">
    <location>
        <begin position="1"/>
        <end position="144"/>
    </location>
</feature>
<evidence type="ECO:0000256" key="3">
    <source>
        <dbReference type="SAM" id="MobiDB-lite"/>
    </source>
</evidence>
<feature type="compositionally biased region" description="Basic and acidic residues" evidence="3">
    <location>
        <begin position="79"/>
        <end position="94"/>
    </location>
</feature>
<dbReference type="PROSITE" id="PS00315">
    <property type="entry name" value="DEHYDRIN_1"/>
    <property type="match status" value="1"/>
</dbReference>
<feature type="compositionally biased region" description="Basic and acidic residues" evidence="3">
    <location>
        <begin position="104"/>
        <end position="125"/>
    </location>
</feature>
<dbReference type="GO" id="GO:0016020">
    <property type="term" value="C:membrane"/>
    <property type="evidence" value="ECO:0007669"/>
    <property type="project" value="TreeGrafter"/>
</dbReference>
<protein>
    <recommendedName>
        <fullName evidence="6">Dehydrin</fullName>
    </recommendedName>
</protein>
<keyword evidence="5" id="KW-1185">Reference proteome</keyword>
<organism evidence="4 5">
    <name type="scientific">Rubus argutus</name>
    <name type="common">Southern blackberry</name>
    <dbReference type="NCBI Taxonomy" id="59490"/>
    <lineage>
        <taxon>Eukaryota</taxon>
        <taxon>Viridiplantae</taxon>
        <taxon>Streptophyta</taxon>
        <taxon>Embryophyta</taxon>
        <taxon>Tracheophyta</taxon>
        <taxon>Spermatophyta</taxon>
        <taxon>Magnoliopsida</taxon>
        <taxon>eudicotyledons</taxon>
        <taxon>Gunneridae</taxon>
        <taxon>Pentapetalae</taxon>
        <taxon>rosids</taxon>
        <taxon>fabids</taxon>
        <taxon>Rosales</taxon>
        <taxon>Rosaceae</taxon>
        <taxon>Rosoideae</taxon>
        <taxon>Rosoideae incertae sedis</taxon>
        <taxon>Rubus</taxon>
    </lineage>
</organism>
<feature type="compositionally biased region" description="Basic and acidic residues" evidence="3">
    <location>
        <begin position="1"/>
        <end position="18"/>
    </location>
</feature>
<evidence type="ECO:0000313" key="4">
    <source>
        <dbReference type="EMBL" id="KAK9944308.1"/>
    </source>
</evidence>
<comment type="similarity">
    <text evidence="1 2">Belongs to the plant dehydrin family.</text>
</comment>
<dbReference type="GO" id="GO:0009737">
    <property type="term" value="P:response to abscisic acid"/>
    <property type="evidence" value="ECO:0007669"/>
    <property type="project" value="TreeGrafter"/>
</dbReference>
<dbReference type="PANTHER" id="PTHR33346">
    <property type="entry name" value="DEHYDRIN XERO 2-RELATED"/>
    <property type="match status" value="1"/>
</dbReference>
<dbReference type="GO" id="GO:0009631">
    <property type="term" value="P:cold acclimation"/>
    <property type="evidence" value="ECO:0007669"/>
    <property type="project" value="TreeGrafter"/>
</dbReference>
<dbReference type="Proteomes" id="UP001457282">
    <property type="component" value="Unassembled WGS sequence"/>
</dbReference>
<evidence type="ECO:0008006" key="6">
    <source>
        <dbReference type="Google" id="ProtNLM"/>
    </source>
</evidence>
<dbReference type="InterPro" id="IPR000167">
    <property type="entry name" value="Dehydrin"/>
</dbReference>
<feature type="compositionally biased region" description="Basic and acidic residues" evidence="3">
    <location>
        <begin position="29"/>
        <end position="57"/>
    </location>
</feature>